<comment type="caution">
    <text evidence="15">The sequence shown here is derived from an EMBL/GenBank/DDBJ whole genome shotgun (WGS) entry which is preliminary data.</text>
</comment>
<dbReference type="Proteomes" id="UP000324907">
    <property type="component" value="Unassembled WGS sequence"/>
</dbReference>
<dbReference type="GO" id="GO:0005524">
    <property type="term" value="F:ATP binding"/>
    <property type="evidence" value="ECO:0007669"/>
    <property type="project" value="UniProtKB-KW"/>
</dbReference>
<keyword evidence="6" id="KW-0648">Protein biosynthesis</keyword>
<dbReference type="PROSITE" id="PS50862">
    <property type="entry name" value="AA_TRNA_LIGASE_II"/>
    <property type="match status" value="1"/>
</dbReference>
<dbReference type="Proteomes" id="UP000323011">
    <property type="component" value="Unassembled WGS sequence"/>
</dbReference>
<dbReference type="Proteomes" id="UP000325113">
    <property type="component" value="Unassembled WGS sequence"/>
</dbReference>
<dbReference type="SUPFAM" id="SSF55681">
    <property type="entry name" value="Class II aaRS and biotin synthetases"/>
    <property type="match status" value="1"/>
</dbReference>
<evidence type="ECO:0000256" key="10">
    <source>
        <dbReference type="SAM" id="MobiDB-lite"/>
    </source>
</evidence>
<proteinExistence type="inferred from homology"/>
<protein>
    <recommendedName>
        <fullName evidence="2">serine--tRNA ligase</fullName>
        <ecNumber evidence="2">6.1.1.11</ecNumber>
    </recommendedName>
    <alternativeName>
        <fullName evidence="8">Seryl-tRNA synthetase</fullName>
    </alternativeName>
</protein>
<dbReference type="InterPro" id="IPR033729">
    <property type="entry name" value="SerRS_core"/>
</dbReference>
<dbReference type="Pfam" id="PF02403">
    <property type="entry name" value="Seryl_tRNA_N"/>
    <property type="match status" value="1"/>
</dbReference>
<dbReference type="OMA" id="FEETLYC"/>
<evidence type="ECO:0000313" key="12">
    <source>
        <dbReference type="EMBL" id="KAA0149249.1"/>
    </source>
</evidence>
<dbReference type="GO" id="GO:0004828">
    <property type="term" value="F:serine-tRNA ligase activity"/>
    <property type="evidence" value="ECO:0007669"/>
    <property type="project" value="UniProtKB-EC"/>
</dbReference>
<dbReference type="EMBL" id="VLTM01000075">
    <property type="protein sequence ID" value="KAA0157862.1"/>
    <property type="molecule type" value="Genomic_DNA"/>
</dbReference>
<evidence type="ECO:0000256" key="8">
    <source>
        <dbReference type="ARBA" id="ARBA00031113"/>
    </source>
</evidence>
<feature type="coiled-coil region" evidence="9">
    <location>
        <begin position="83"/>
        <end position="110"/>
    </location>
</feature>
<evidence type="ECO:0000313" key="13">
    <source>
        <dbReference type="EMBL" id="KAA0157862.1"/>
    </source>
</evidence>
<evidence type="ECO:0000256" key="4">
    <source>
        <dbReference type="ARBA" id="ARBA00022741"/>
    </source>
</evidence>
<dbReference type="InterPro" id="IPR002317">
    <property type="entry name" value="Ser-tRNA-ligase_type_1"/>
</dbReference>
<dbReference type="SUPFAM" id="SSF46589">
    <property type="entry name" value="tRNA-binding arm"/>
    <property type="match status" value="1"/>
</dbReference>
<dbReference type="InterPro" id="IPR045864">
    <property type="entry name" value="aa-tRNA-synth_II/BPL/LPL"/>
</dbReference>
<dbReference type="Gene3D" id="3.30.930.10">
    <property type="entry name" value="Bira Bifunctional Protein, Domain 2"/>
    <property type="match status" value="1"/>
</dbReference>
<evidence type="ECO:0000313" key="18">
    <source>
        <dbReference type="Proteomes" id="UP000324907"/>
    </source>
</evidence>
<dbReference type="InterPro" id="IPR006195">
    <property type="entry name" value="aa-tRNA-synth_II"/>
</dbReference>
<evidence type="ECO:0000259" key="11">
    <source>
        <dbReference type="PROSITE" id="PS50862"/>
    </source>
</evidence>
<dbReference type="PRINTS" id="PR00981">
    <property type="entry name" value="TRNASYNTHSER"/>
</dbReference>
<keyword evidence="5" id="KW-0067">ATP-binding</keyword>
<feature type="domain" description="Aminoacyl-transfer RNA synthetases class-II family profile" evidence="11">
    <location>
        <begin position="202"/>
        <end position="445"/>
    </location>
</feature>
<dbReference type="InterPro" id="IPR036282">
    <property type="entry name" value="Glutathione-S-Trfase_C_sf"/>
</dbReference>
<dbReference type="PANTHER" id="PTHR11778">
    <property type="entry name" value="SERYL-TRNA SYNTHETASE"/>
    <property type="match status" value="1"/>
</dbReference>
<dbReference type="NCBIfam" id="TIGR00414">
    <property type="entry name" value="serS"/>
    <property type="match status" value="1"/>
</dbReference>
<dbReference type="FunFam" id="3.30.930.10:FF:000026">
    <property type="entry name" value="Seryl-tRNA synthetase, cytoplasmic"/>
    <property type="match status" value="1"/>
</dbReference>
<dbReference type="EMBL" id="VLTO01000040">
    <property type="protein sequence ID" value="KAA0172962.1"/>
    <property type="molecule type" value="Genomic_DNA"/>
</dbReference>
<dbReference type="AlphaFoldDB" id="A0A5A8E5A5"/>
<evidence type="ECO:0000313" key="16">
    <source>
        <dbReference type="Proteomes" id="UP000322899"/>
    </source>
</evidence>
<dbReference type="EMBL" id="VLTL01000053">
    <property type="protein sequence ID" value="KAA0164655.1"/>
    <property type="molecule type" value="Genomic_DNA"/>
</dbReference>
<accession>A0A5A8E5A5</accession>
<sequence>MPIDIRELRVDQGGDPERWREFQRKRFKDADLVDRVLELDSEWRALTTWIRDYRKELNTKQKKVLGPLMQKLSKAAREGTEVSAEDKAAADAAQAELAEMRERVPAAEARLAELIAGRDKLLEGIGNEVHDTVPVSDTEADNRVEREVGGTPAPELPPGSEPLHHHELLWMIGGYEPDRGVAAAGHRAYFLTGAGTQLNIALISYALEFLRKRDYSGVQPPYFLNKEAMGAVAELDDYDEQLYHVSGEKGDSEKYLIATSEQPLCTFHRGDWLNPKDLPVKYAGWSTCFRKEAGSHGRDTWGIFRVHQFEKIEQFVVCAPEDSWRIHEEMIATAEEFYKSLGIAYRVITLVSKELNNAAAKKYDLEGWFPGFSEYRELVSCSNCTDYQARAMETRFGAKTKADNGVKTYAHMLNSTLCATTRTICAILENYQTPDGVKVPEALVPYMGGTTFLPFVRPKPKNINAEKSAKGKEAAAGKAAKKAAAKKEAAPAAAAAAAASSAAASSEAPKAKPAKAPKAKAPKAGKPAAAAAAASKAAPAPAVAGRPSLSTAAGLDTLNAHLAMRTYVSGHVAGAEDAAVFDLLPKAPKAAEHPHAARWYRHIASGAVKLPAAAASALFSA</sequence>
<gene>
    <name evidence="15" type="ORF">FNF27_05599</name>
    <name evidence="14" type="ORF">FNF28_03716</name>
    <name evidence="12" type="ORF">FNF29_06136</name>
    <name evidence="13" type="ORF">FNF31_05675</name>
</gene>
<name>A0A5A8E5A5_CAFRO</name>
<dbReference type="CDD" id="cd00770">
    <property type="entry name" value="SerRS_core"/>
    <property type="match status" value="1"/>
</dbReference>
<evidence type="ECO:0000313" key="17">
    <source>
        <dbReference type="Proteomes" id="UP000323011"/>
    </source>
</evidence>
<dbReference type="EMBL" id="VLTN01000045">
    <property type="protein sequence ID" value="KAA0149249.1"/>
    <property type="molecule type" value="Genomic_DNA"/>
</dbReference>
<evidence type="ECO:0000256" key="6">
    <source>
        <dbReference type="ARBA" id="ARBA00022917"/>
    </source>
</evidence>
<dbReference type="Gene3D" id="1.10.287.40">
    <property type="entry name" value="Serine-tRNA synthetase, tRNA binding domain"/>
    <property type="match status" value="1"/>
</dbReference>
<evidence type="ECO:0000256" key="5">
    <source>
        <dbReference type="ARBA" id="ARBA00022840"/>
    </source>
</evidence>
<evidence type="ECO:0000313" key="14">
    <source>
        <dbReference type="EMBL" id="KAA0164655.1"/>
    </source>
</evidence>
<feature type="region of interest" description="Disordered" evidence="10">
    <location>
        <begin position="137"/>
        <end position="161"/>
    </location>
</feature>
<evidence type="ECO:0000256" key="2">
    <source>
        <dbReference type="ARBA" id="ARBA00012840"/>
    </source>
</evidence>
<dbReference type="InterPro" id="IPR015866">
    <property type="entry name" value="Ser-tRNA-synth_1_N"/>
</dbReference>
<organism evidence="15 16">
    <name type="scientific">Cafeteria roenbergensis</name>
    <name type="common">Marine flagellate</name>
    <dbReference type="NCBI Taxonomy" id="33653"/>
    <lineage>
        <taxon>Eukaryota</taxon>
        <taxon>Sar</taxon>
        <taxon>Stramenopiles</taxon>
        <taxon>Bigyra</taxon>
        <taxon>Opalozoa</taxon>
        <taxon>Bicosoecida</taxon>
        <taxon>Cafeteriaceae</taxon>
        <taxon>Cafeteria</taxon>
    </lineage>
</organism>
<feature type="compositionally biased region" description="Basic residues" evidence="10">
    <location>
        <begin position="512"/>
        <end position="523"/>
    </location>
</feature>
<keyword evidence="4" id="KW-0547">Nucleotide-binding</keyword>
<feature type="region of interest" description="Disordered" evidence="10">
    <location>
        <begin position="502"/>
        <end position="523"/>
    </location>
</feature>
<evidence type="ECO:0000256" key="3">
    <source>
        <dbReference type="ARBA" id="ARBA00022598"/>
    </source>
</evidence>
<dbReference type="SUPFAM" id="SSF47616">
    <property type="entry name" value="GST C-terminal domain-like"/>
    <property type="match status" value="1"/>
</dbReference>
<keyword evidence="17" id="KW-1185">Reference proteome</keyword>
<dbReference type="InterPro" id="IPR002314">
    <property type="entry name" value="aa-tRNA-synt_IIb"/>
</dbReference>
<keyword evidence="3" id="KW-0436">Ligase</keyword>
<dbReference type="EC" id="6.1.1.11" evidence="2"/>
<dbReference type="OrthoDB" id="10264585at2759"/>
<dbReference type="InterPro" id="IPR010978">
    <property type="entry name" value="tRNA-bd_arm"/>
</dbReference>
<evidence type="ECO:0000256" key="9">
    <source>
        <dbReference type="SAM" id="Coils"/>
    </source>
</evidence>
<evidence type="ECO:0000313" key="15">
    <source>
        <dbReference type="EMBL" id="KAA0172962.1"/>
    </source>
</evidence>
<dbReference type="GO" id="GO:0006434">
    <property type="term" value="P:seryl-tRNA aminoacylation"/>
    <property type="evidence" value="ECO:0007669"/>
    <property type="project" value="InterPro"/>
</dbReference>
<evidence type="ECO:0000256" key="7">
    <source>
        <dbReference type="ARBA" id="ARBA00023146"/>
    </source>
</evidence>
<evidence type="ECO:0000256" key="1">
    <source>
        <dbReference type="ARBA" id="ARBA00010728"/>
    </source>
</evidence>
<keyword evidence="7" id="KW-0030">Aminoacyl-tRNA synthetase</keyword>
<dbReference type="Pfam" id="PF00587">
    <property type="entry name" value="tRNA-synt_2b"/>
    <property type="match status" value="1"/>
</dbReference>
<dbReference type="InterPro" id="IPR042103">
    <property type="entry name" value="SerRS_1_N_sf"/>
</dbReference>
<comment type="similarity">
    <text evidence="1">Belongs to the class-II aminoacyl-tRNA synthetase family. Type-1 seryl-tRNA synthetase subfamily.</text>
</comment>
<evidence type="ECO:0000313" key="19">
    <source>
        <dbReference type="Proteomes" id="UP000325113"/>
    </source>
</evidence>
<keyword evidence="9" id="KW-0175">Coiled coil</keyword>
<dbReference type="Proteomes" id="UP000322899">
    <property type="component" value="Unassembled WGS sequence"/>
</dbReference>
<reference evidence="16 17" key="1">
    <citation type="submission" date="2019-07" db="EMBL/GenBank/DDBJ databases">
        <title>Genomes of Cafeteria roenbergensis.</title>
        <authorList>
            <person name="Fischer M.G."/>
            <person name="Hackl T."/>
            <person name="Roman M."/>
        </authorList>
    </citation>
    <scope>NUCLEOTIDE SEQUENCE [LARGE SCALE GENOMIC DNA]</scope>
    <source>
        <strain evidence="12 17">BVI</strain>
        <strain evidence="13 19">Cflag</strain>
        <strain evidence="15 16">E4-10P</strain>
        <strain evidence="14 18">RCC970-E3</strain>
    </source>
</reference>